<evidence type="ECO:0000256" key="11">
    <source>
        <dbReference type="ARBA" id="ARBA00023157"/>
    </source>
</evidence>
<dbReference type="InterPro" id="IPR008979">
    <property type="entry name" value="Galactose-bd-like_sf"/>
</dbReference>
<reference evidence="19 20" key="1">
    <citation type="journal article" date="2018" name="Sci. Rep.">
        <title>Comparative analysis of the Pocillopora damicornis genome highlights role of immune system in coral evolution.</title>
        <authorList>
            <person name="Cunning R."/>
            <person name="Bay R.A."/>
            <person name="Gillette P."/>
            <person name="Baker A.C."/>
            <person name="Traylor-Knowles N."/>
        </authorList>
    </citation>
    <scope>NUCLEOTIDE SEQUENCE [LARGE SCALE GENOMIC DNA]</scope>
    <source>
        <strain evidence="19">RSMAS</strain>
        <tissue evidence="19">Whole animal</tissue>
    </source>
</reference>
<evidence type="ECO:0000256" key="3">
    <source>
        <dbReference type="ARBA" id="ARBA00022723"/>
    </source>
</evidence>
<evidence type="ECO:0000259" key="16">
    <source>
        <dbReference type="PROSITE" id="PS50055"/>
    </source>
</evidence>
<dbReference type="CDD" id="cd00063">
    <property type="entry name" value="FN3"/>
    <property type="match status" value="5"/>
</dbReference>
<comment type="caution">
    <text evidence="19">The sequence shown here is derived from an EMBL/GenBank/DDBJ whole genome shotgun (WGS) entry which is preliminary data.</text>
</comment>
<dbReference type="SMART" id="SM00060">
    <property type="entry name" value="FN3"/>
    <property type="match status" value="5"/>
</dbReference>
<dbReference type="SMART" id="SM00404">
    <property type="entry name" value="PTPc_motif"/>
    <property type="match status" value="1"/>
</dbReference>
<feature type="domain" description="Tyrosine-protein phosphatase" evidence="16">
    <location>
        <begin position="1128"/>
        <end position="1358"/>
    </location>
</feature>
<dbReference type="InterPro" id="IPR029021">
    <property type="entry name" value="Prot-tyrosine_phosphatase-like"/>
</dbReference>
<dbReference type="InterPro" id="IPR036116">
    <property type="entry name" value="FN3_sf"/>
</dbReference>
<dbReference type="GO" id="GO:0046872">
    <property type="term" value="F:metal ion binding"/>
    <property type="evidence" value="ECO:0007669"/>
    <property type="project" value="UniProtKB-KW"/>
</dbReference>
<dbReference type="Pfam" id="PF00102">
    <property type="entry name" value="Y_phosphatase"/>
    <property type="match status" value="1"/>
</dbReference>
<dbReference type="FunFam" id="2.60.40.10:FF:000028">
    <property type="entry name" value="Neuronal cell adhesion molecule"/>
    <property type="match status" value="1"/>
</dbReference>
<dbReference type="Pfam" id="PF00041">
    <property type="entry name" value="fn3"/>
    <property type="match status" value="3"/>
</dbReference>
<dbReference type="CDD" id="cd00057">
    <property type="entry name" value="FA58C"/>
    <property type="match status" value="1"/>
</dbReference>
<feature type="domain" description="F5/8 type C" evidence="15">
    <location>
        <begin position="238"/>
        <end position="383"/>
    </location>
</feature>
<dbReference type="InterPro" id="IPR013783">
    <property type="entry name" value="Ig-like_fold"/>
</dbReference>
<feature type="region of interest" description="Disordered" evidence="13">
    <location>
        <begin position="1068"/>
        <end position="1089"/>
    </location>
</feature>
<keyword evidence="12" id="KW-0325">Glycoprotein</keyword>
<evidence type="ECO:0000256" key="5">
    <source>
        <dbReference type="ARBA" id="ARBA00022737"/>
    </source>
</evidence>
<dbReference type="PROSITE" id="PS50055">
    <property type="entry name" value="TYR_PHOSPHATASE_PTP"/>
    <property type="match status" value="1"/>
</dbReference>
<dbReference type="SMART" id="SM00607">
    <property type="entry name" value="FTP"/>
    <property type="match status" value="1"/>
</dbReference>
<dbReference type="InterPro" id="IPR003595">
    <property type="entry name" value="Tyr_Pase_cat"/>
</dbReference>
<evidence type="ECO:0000256" key="14">
    <source>
        <dbReference type="SAM" id="Phobius"/>
    </source>
</evidence>
<evidence type="ECO:0000259" key="17">
    <source>
        <dbReference type="PROSITE" id="PS50056"/>
    </source>
</evidence>
<keyword evidence="6" id="KW-0378">Hydrolase</keyword>
<keyword evidence="8" id="KW-0904">Protein phosphatase</keyword>
<dbReference type="InterPro" id="IPR000387">
    <property type="entry name" value="Tyr_Pase_dom"/>
</dbReference>
<dbReference type="EMBL" id="RCHS01000870">
    <property type="protein sequence ID" value="RMX56304.1"/>
    <property type="molecule type" value="Genomic_DNA"/>
</dbReference>
<feature type="domain" description="Tyrosine specific protein phosphatases" evidence="17">
    <location>
        <begin position="1286"/>
        <end position="1349"/>
    </location>
</feature>
<dbReference type="InterPro" id="IPR057598">
    <property type="entry name" value="Fn3_PTPRU"/>
</dbReference>
<evidence type="ECO:0000256" key="6">
    <source>
        <dbReference type="ARBA" id="ARBA00022801"/>
    </source>
</evidence>
<dbReference type="FunFam" id="3.90.190.10:FF:000062">
    <property type="entry name" value="Receptor-type tyrosine-protein phosphatase kappa"/>
    <property type="match status" value="1"/>
</dbReference>
<organism evidence="19 20">
    <name type="scientific">Pocillopora damicornis</name>
    <name type="common">Cauliflower coral</name>
    <name type="synonym">Millepora damicornis</name>
    <dbReference type="NCBI Taxonomy" id="46731"/>
    <lineage>
        <taxon>Eukaryota</taxon>
        <taxon>Metazoa</taxon>
        <taxon>Cnidaria</taxon>
        <taxon>Anthozoa</taxon>
        <taxon>Hexacorallia</taxon>
        <taxon>Scleractinia</taxon>
        <taxon>Astrocoeniina</taxon>
        <taxon>Pocilloporidae</taxon>
        <taxon>Pocillopora</taxon>
    </lineage>
</organism>
<dbReference type="Proteomes" id="UP000275408">
    <property type="component" value="Unassembled WGS sequence"/>
</dbReference>
<keyword evidence="11" id="KW-1015">Disulfide bond</keyword>
<dbReference type="PROSITE" id="PS50056">
    <property type="entry name" value="TYR_PHOSPHATASE_2"/>
    <property type="match status" value="1"/>
</dbReference>
<dbReference type="GO" id="GO:0016020">
    <property type="term" value="C:membrane"/>
    <property type="evidence" value="ECO:0007669"/>
    <property type="project" value="UniProtKB-SubCell"/>
</dbReference>
<keyword evidence="3" id="KW-0479">Metal-binding</keyword>
<evidence type="ECO:0000256" key="13">
    <source>
        <dbReference type="SAM" id="MobiDB-lite"/>
    </source>
</evidence>
<keyword evidence="4" id="KW-0732">Signal</keyword>
<dbReference type="STRING" id="46731.A0A3M6URW6"/>
<proteinExistence type="predicted"/>
<dbReference type="InterPro" id="IPR000421">
    <property type="entry name" value="FA58C"/>
</dbReference>
<evidence type="ECO:0000256" key="1">
    <source>
        <dbReference type="ARBA" id="ARBA00004479"/>
    </source>
</evidence>
<dbReference type="PROSITE" id="PS00383">
    <property type="entry name" value="TYR_PHOSPHATASE_1"/>
    <property type="match status" value="1"/>
</dbReference>
<keyword evidence="7" id="KW-0106">Calcium</keyword>
<accession>A0A3M6URW6</accession>
<feature type="domain" description="Fibronectin type-III" evidence="18">
    <location>
        <begin position="631"/>
        <end position="732"/>
    </location>
</feature>
<comment type="subcellular location">
    <subcellularLocation>
        <location evidence="1">Membrane</location>
        <topology evidence="1">Single-pass type I membrane protein</topology>
    </subcellularLocation>
</comment>
<dbReference type="Pfam" id="PF23144">
    <property type="entry name" value="Fn3_PTPRU"/>
    <property type="match status" value="1"/>
</dbReference>
<protein>
    <submittedName>
        <fullName evidence="19">Uncharacterized protein</fullName>
    </submittedName>
</protein>
<evidence type="ECO:0000256" key="10">
    <source>
        <dbReference type="ARBA" id="ARBA00023136"/>
    </source>
</evidence>
<dbReference type="InterPro" id="IPR050713">
    <property type="entry name" value="RTP_Phos/Ushers"/>
</dbReference>
<dbReference type="GO" id="GO:0004725">
    <property type="term" value="F:protein tyrosine phosphatase activity"/>
    <property type="evidence" value="ECO:0007669"/>
    <property type="project" value="InterPro"/>
</dbReference>
<feature type="domain" description="Fibronectin type-III" evidence="18">
    <location>
        <begin position="430"/>
        <end position="527"/>
    </location>
</feature>
<feature type="transmembrane region" description="Helical" evidence="14">
    <location>
        <begin position="995"/>
        <end position="1016"/>
    </location>
</feature>
<evidence type="ECO:0000256" key="4">
    <source>
        <dbReference type="ARBA" id="ARBA00022729"/>
    </source>
</evidence>
<dbReference type="OrthoDB" id="10253954at2759"/>
<evidence type="ECO:0000259" key="18">
    <source>
        <dbReference type="PROSITE" id="PS50853"/>
    </source>
</evidence>
<dbReference type="PROSITE" id="PS50022">
    <property type="entry name" value="FA58C_3"/>
    <property type="match status" value="1"/>
</dbReference>
<dbReference type="SUPFAM" id="SSF49265">
    <property type="entry name" value="Fibronectin type III"/>
    <property type="match status" value="4"/>
</dbReference>
<feature type="domain" description="Fibronectin type-III" evidence="18">
    <location>
        <begin position="734"/>
        <end position="831"/>
    </location>
</feature>
<dbReference type="Gene3D" id="3.90.190.10">
    <property type="entry name" value="Protein tyrosine phosphatase superfamily"/>
    <property type="match status" value="1"/>
</dbReference>
<evidence type="ECO:0000256" key="8">
    <source>
        <dbReference type="ARBA" id="ARBA00022912"/>
    </source>
</evidence>
<dbReference type="Pfam" id="PF22633">
    <property type="entry name" value="F5_F8_type_C_2"/>
    <property type="match status" value="1"/>
</dbReference>
<dbReference type="SUPFAM" id="SSF49785">
    <property type="entry name" value="Galactose-binding domain-like"/>
    <property type="match status" value="2"/>
</dbReference>
<dbReference type="InterPro" id="IPR000242">
    <property type="entry name" value="PTP_cat"/>
</dbReference>
<sequence>MIDMYSIYCNNPIVVNNTQCRGLYSFVNFKASAVCFTNPLITGRYVGISTVRKQALQLCEVEIYLRDNLAFGKQTNQSSVEFGGVSSRAVDGISNTDYYANSCTHTGKELNPWWRVDLGQVEPVSEIYLVNQENQWFYRQNNFEIRVGTVSNNGGITNPRCGDRQSYSLPRGKGVSFFCRPVLLGRYVTIRSLRTDSERFTLCEVEVYSERREPSHALAPTYLNDISLCHALTEPAACQMQAIGVASTDTLPDASFSASSERTNLEAFNGRLNAFRGWSPSSSDRPDDYLQIDLQYEFLICAVATQGRSTFNDWTTEYKLQLSFDGSTFVTYKENNVDKTFSGNSGRHDIVKHNLRDVRARFIRFQPVKFVRNKALRVEVYGVLISRGVIHGLDKYTEYEFQVLAFTSHGDGPKSSVVVERTREDVPSQPPSGLAVAASSFTSVLAFWQLPPEDSRHGIIKGYKLFYKETGGDMSSTTEVLINNAAIRSISVTGLQSGTDYDFQVLAFTSRGDGPKSSVKVVRTVVDAPGPPASLNHTLITPTESHGPMITLSWTAPSQPNGVIRNYTVFYHHSEDPLNTHNETFGPDVFSYTVDVLGGATYWFDVRAEIIKPGENASLIVNISEYKPNSGPAKVFSAFVNKTTLNISWAPLPREQSNGGIILYNVKEELLSRGTRQKRSPLSGKTVNTTDTFILLSGLLLCSQYQVSVRAYTKVGPGPYGPPLELLRTSGPGTPWGLNASNVGATQVTLEWKEPELMTKEGLSYRVKYLGIKPYNGSFREEGVQDVGSSTYYTMKGLVPGSIYEFQIFVSSVCGLGEPRRFPDRIETKMTAPISPAVLSVTNKRISTSTVVIRLWPAEQRNGPISSHQVIVLNVVDGVEDLPIDFASKIQDSNNSETGNQKFYVAAELKNIPGNEMSWEFSVGDGKTYGAYRNKELQIGEDYIVYQRAMTYDNDVSNFLTSYNLPEAFTQMALYSYHTRLGRRESSKSASIVQIAVPVVLVIVLVPLLLVAILLYRRRRRAEKSGPGKDSNKVHIPLGEFRMDSVESNGRTADLVYQNVSEIPSDESVGVKESLPKEKESVYSEADDGTPKPIPVAEFAQYFKNKSVNGGIKLPSILPFSWDVGKNNKVKNRFGNITTYDHSRVVLEKIEGDPKSDYINASYIPTVDEESMNYIATQGPTSTTINDFWRMIWQNDCSVIVMLTNLVELGKNKCNQYWPDNTTRFGSITVTLLGTQSFADYCIRTLKLVQGTKTREVYQYHFTSWPDRGVPHHSTALLAFRWKVHVRNQTTGGPLVVHCSAGVGRTGTYIAIDAMLEGAKKKNTVFIQNYVQVMRKHRPYMVQKDTQYVFIHQAVMEALTCGTTEVTSQNLRIRMNKLARVMSDAKQTGYAEEFKRLELVSDCQSSGEEFVEALKPSNLNKNRFSNIVPTPPYFSSIHPSLTKAIYKMPELKMM</sequence>
<keyword evidence="9 14" id="KW-1133">Transmembrane helix</keyword>
<dbReference type="Gene3D" id="2.60.120.260">
    <property type="entry name" value="Galactose-binding domain-like"/>
    <property type="match status" value="2"/>
</dbReference>
<gene>
    <name evidence="19" type="ORF">pdam_00021643</name>
</gene>
<evidence type="ECO:0000256" key="9">
    <source>
        <dbReference type="ARBA" id="ARBA00022989"/>
    </source>
</evidence>
<dbReference type="Pfam" id="PF00754">
    <property type="entry name" value="F5_F8_type_C"/>
    <property type="match status" value="1"/>
</dbReference>
<dbReference type="PANTHER" id="PTHR46957">
    <property type="entry name" value="CYTOKINE RECEPTOR"/>
    <property type="match status" value="1"/>
</dbReference>
<keyword evidence="5" id="KW-0677">Repeat</keyword>
<evidence type="ECO:0000256" key="7">
    <source>
        <dbReference type="ARBA" id="ARBA00022837"/>
    </source>
</evidence>
<dbReference type="PRINTS" id="PR00700">
    <property type="entry name" value="PRTYPHPHTASE"/>
</dbReference>
<dbReference type="Gene3D" id="2.60.40.10">
    <property type="entry name" value="Immunoglobulins"/>
    <property type="match status" value="5"/>
</dbReference>
<dbReference type="SMART" id="SM00231">
    <property type="entry name" value="FA58C"/>
    <property type="match status" value="1"/>
</dbReference>
<evidence type="ECO:0000313" key="20">
    <source>
        <dbReference type="Proteomes" id="UP000275408"/>
    </source>
</evidence>
<dbReference type="InterPro" id="IPR016130">
    <property type="entry name" value="Tyr_Pase_AS"/>
</dbReference>
<keyword evidence="20" id="KW-1185">Reference proteome</keyword>
<evidence type="ECO:0000259" key="15">
    <source>
        <dbReference type="PROSITE" id="PS50022"/>
    </source>
</evidence>
<dbReference type="SMART" id="SM00194">
    <property type="entry name" value="PTPc"/>
    <property type="match status" value="1"/>
</dbReference>
<evidence type="ECO:0000313" key="19">
    <source>
        <dbReference type="EMBL" id="RMX56304.1"/>
    </source>
</evidence>
<dbReference type="PROSITE" id="PS01285">
    <property type="entry name" value="FA58C_1"/>
    <property type="match status" value="1"/>
</dbReference>
<dbReference type="InterPro" id="IPR003961">
    <property type="entry name" value="FN3_dom"/>
</dbReference>
<name>A0A3M6URW6_POCDA</name>
<keyword evidence="10 14" id="KW-0472">Membrane</keyword>
<dbReference type="PANTHER" id="PTHR46957:SF3">
    <property type="entry name" value="CYTOKINE RECEPTOR"/>
    <property type="match status" value="1"/>
</dbReference>
<feature type="domain" description="Fibronectin type-III" evidence="18">
    <location>
        <begin position="531"/>
        <end position="629"/>
    </location>
</feature>
<evidence type="ECO:0000256" key="2">
    <source>
        <dbReference type="ARBA" id="ARBA00022692"/>
    </source>
</evidence>
<dbReference type="PROSITE" id="PS50853">
    <property type="entry name" value="FN3"/>
    <property type="match status" value="4"/>
</dbReference>
<evidence type="ECO:0000256" key="12">
    <source>
        <dbReference type="ARBA" id="ARBA00023180"/>
    </source>
</evidence>
<dbReference type="SUPFAM" id="SSF52799">
    <property type="entry name" value="(Phosphotyrosine protein) phosphatases II"/>
    <property type="match status" value="1"/>
</dbReference>
<keyword evidence="2 14" id="KW-0812">Transmembrane</keyword>
<dbReference type="InterPro" id="IPR006585">
    <property type="entry name" value="FTP1"/>
</dbReference>